<evidence type="ECO:0000313" key="1">
    <source>
        <dbReference type="EMBL" id="KAJ6996289.1"/>
    </source>
</evidence>
<gene>
    <name evidence="1" type="ORF">NC653_013017</name>
</gene>
<dbReference type="EMBL" id="JAQIZT010000005">
    <property type="protein sequence ID" value="KAJ6996289.1"/>
    <property type="molecule type" value="Genomic_DNA"/>
</dbReference>
<comment type="caution">
    <text evidence="1">The sequence shown here is derived from an EMBL/GenBank/DDBJ whole genome shotgun (WGS) entry which is preliminary data.</text>
</comment>
<dbReference type="AlphaFoldDB" id="A0AAD6W305"/>
<proteinExistence type="predicted"/>
<name>A0AAD6W305_9ROSI</name>
<evidence type="ECO:0000313" key="2">
    <source>
        <dbReference type="Proteomes" id="UP001164929"/>
    </source>
</evidence>
<organism evidence="1 2">
    <name type="scientific">Populus alba x Populus x berolinensis</name>
    <dbReference type="NCBI Taxonomy" id="444605"/>
    <lineage>
        <taxon>Eukaryota</taxon>
        <taxon>Viridiplantae</taxon>
        <taxon>Streptophyta</taxon>
        <taxon>Embryophyta</taxon>
        <taxon>Tracheophyta</taxon>
        <taxon>Spermatophyta</taxon>
        <taxon>Magnoliopsida</taxon>
        <taxon>eudicotyledons</taxon>
        <taxon>Gunneridae</taxon>
        <taxon>Pentapetalae</taxon>
        <taxon>rosids</taxon>
        <taxon>fabids</taxon>
        <taxon>Malpighiales</taxon>
        <taxon>Salicaceae</taxon>
        <taxon>Saliceae</taxon>
        <taxon>Populus</taxon>
    </lineage>
</organism>
<reference evidence="1" key="1">
    <citation type="journal article" date="2023" name="Mol. Ecol. Resour.">
        <title>Chromosome-level genome assembly of a triploid poplar Populus alba 'Berolinensis'.</title>
        <authorList>
            <person name="Chen S."/>
            <person name="Yu Y."/>
            <person name="Wang X."/>
            <person name="Wang S."/>
            <person name="Zhang T."/>
            <person name="Zhou Y."/>
            <person name="He R."/>
            <person name="Meng N."/>
            <person name="Wang Y."/>
            <person name="Liu W."/>
            <person name="Liu Z."/>
            <person name="Liu J."/>
            <person name="Guo Q."/>
            <person name="Huang H."/>
            <person name="Sederoff R.R."/>
            <person name="Wang G."/>
            <person name="Qu G."/>
            <person name="Chen S."/>
        </authorList>
    </citation>
    <scope>NUCLEOTIDE SEQUENCE</scope>
    <source>
        <strain evidence="1">SC-2020</strain>
    </source>
</reference>
<protein>
    <submittedName>
        <fullName evidence="1">Uncharacterized protein</fullName>
    </submittedName>
</protein>
<keyword evidence="2" id="KW-1185">Reference proteome</keyword>
<sequence length="25" mass="3136">MRTKDGRFRRLRLRLCWGSRRNLTS</sequence>
<accession>A0AAD6W305</accession>
<dbReference type="Proteomes" id="UP001164929">
    <property type="component" value="Chromosome 5"/>
</dbReference>